<evidence type="ECO:0000256" key="1">
    <source>
        <dbReference type="ARBA" id="ARBA00023015"/>
    </source>
</evidence>
<dbReference type="PROSITE" id="PS50949">
    <property type="entry name" value="HTH_GNTR"/>
    <property type="match status" value="1"/>
</dbReference>
<dbReference type="RefSeq" id="WP_160908935.1">
    <property type="nucleotide sequence ID" value="NZ_WVHS01000007.1"/>
</dbReference>
<dbReference type="InterPro" id="IPR036390">
    <property type="entry name" value="WH_DNA-bd_sf"/>
</dbReference>
<keyword evidence="1" id="KW-0805">Transcription regulation</keyword>
<keyword evidence="3" id="KW-0804">Transcription</keyword>
<dbReference type="InterPro" id="IPR000524">
    <property type="entry name" value="Tscrpt_reg_HTH_GntR"/>
</dbReference>
<dbReference type="PANTHER" id="PTHR38445">
    <property type="entry name" value="HTH-TYPE TRANSCRIPTIONAL REPRESSOR YTRA"/>
    <property type="match status" value="1"/>
</dbReference>
<dbReference type="GO" id="GO:0003700">
    <property type="term" value="F:DNA-binding transcription factor activity"/>
    <property type="evidence" value="ECO:0007669"/>
    <property type="project" value="InterPro"/>
</dbReference>
<dbReference type="CDD" id="cd07377">
    <property type="entry name" value="WHTH_GntR"/>
    <property type="match status" value="1"/>
</dbReference>
<evidence type="ECO:0000259" key="4">
    <source>
        <dbReference type="PROSITE" id="PS50949"/>
    </source>
</evidence>
<protein>
    <submittedName>
        <fullName evidence="5">GntR family transcriptional regulator</fullName>
    </submittedName>
</protein>
<evidence type="ECO:0000256" key="3">
    <source>
        <dbReference type="ARBA" id="ARBA00023163"/>
    </source>
</evidence>
<sequence length="121" mass="14161">MDFNQSQAIYRQIAEYVSDNIQLGKWLPDEKIPSVRELAVTLEVNPNTVMRSYDHLQQQDVIYIKRGLGYYVGSAAREKITDARKKIFLEEELPAVFAKMRLYEVSVGEVQQRFELFTREV</sequence>
<name>A0A7K1Y4E0_9SPHI</name>
<keyword evidence="6" id="KW-1185">Reference proteome</keyword>
<dbReference type="PANTHER" id="PTHR38445:SF10">
    <property type="entry name" value="GNTR-FAMILY TRANSCRIPTIONAL REGULATOR"/>
    <property type="match status" value="1"/>
</dbReference>
<dbReference type="Gene3D" id="1.10.10.10">
    <property type="entry name" value="Winged helix-like DNA-binding domain superfamily/Winged helix DNA-binding domain"/>
    <property type="match status" value="1"/>
</dbReference>
<evidence type="ECO:0000256" key="2">
    <source>
        <dbReference type="ARBA" id="ARBA00023125"/>
    </source>
</evidence>
<organism evidence="5 6">
    <name type="scientific">Hufsiella ginkgonis</name>
    <dbReference type="NCBI Taxonomy" id="2695274"/>
    <lineage>
        <taxon>Bacteria</taxon>
        <taxon>Pseudomonadati</taxon>
        <taxon>Bacteroidota</taxon>
        <taxon>Sphingobacteriia</taxon>
        <taxon>Sphingobacteriales</taxon>
        <taxon>Sphingobacteriaceae</taxon>
        <taxon>Hufsiella</taxon>
    </lineage>
</organism>
<proteinExistence type="predicted"/>
<dbReference type="SUPFAM" id="SSF46785">
    <property type="entry name" value="Winged helix' DNA-binding domain"/>
    <property type="match status" value="1"/>
</dbReference>
<dbReference type="AlphaFoldDB" id="A0A7K1Y4E0"/>
<dbReference type="SMART" id="SM00345">
    <property type="entry name" value="HTH_GNTR"/>
    <property type="match status" value="1"/>
</dbReference>
<accession>A0A7K1Y4E0</accession>
<dbReference type="InterPro" id="IPR036388">
    <property type="entry name" value="WH-like_DNA-bd_sf"/>
</dbReference>
<reference evidence="5 6" key="1">
    <citation type="submission" date="2019-11" db="EMBL/GenBank/DDBJ databases">
        <title>Pedobacter sp. HMF7056 Genome sequencing and assembly.</title>
        <authorList>
            <person name="Kang H."/>
            <person name="Kim H."/>
            <person name="Joh K."/>
        </authorList>
    </citation>
    <scope>NUCLEOTIDE SEQUENCE [LARGE SCALE GENOMIC DNA]</scope>
    <source>
        <strain evidence="5 6">HMF7056</strain>
    </source>
</reference>
<dbReference type="Gene3D" id="1.10.287.100">
    <property type="match status" value="1"/>
</dbReference>
<dbReference type="EMBL" id="WVHS01000007">
    <property type="protein sequence ID" value="MXV17929.1"/>
    <property type="molecule type" value="Genomic_DNA"/>
</dbReference>
<evidence type="ECO:0000313" key="6">
    <source>
        <dbReference type="Proteomes" id="UP000451233"/>
    </source>
</evidence>
<dbReference type="Pfam" id="PF00392">
    <property type="entry name" value="GntR"/>
    <property type="match status" value="1"/>
</dbReference>
<dbReference type="GO" id="GO:0003677">
    <property type="term" value="F:DNA binding"/>
    <property type="evidence" value="ECO:0007669"/>
    <property type="project" value="UniProtKB-KW"/>
</dbReference>
<comment type="caution">
    <text evidence="5">The sequence shown here is derived from an EMBL/GenBank/DDBJ whole genome shotgun (WGS) entry which is preliminary data.</text>
</comment>
<dbReference type="Proteomes" id="UP000451233">
    <property type="component" value="Unassembled WGS sequence"/>
</dbReference>
<gene>
    <name evidence="5" type="ORF">GS398_21715</name>
</gene>
<evidence type="ECO:0000313" key="5">
    <source>
        <dbReference type="EMBL" id="MXV17929.1"/>
    </source>
</evidence>
<feature type="domain" description="HTH gntR-type" evidence="4">
    <location>
        <begin position="7"/>
        <end position="75"/>
    </location>
</feature>
<keyword evidence="2" id="KW-0238">DNA-binding</keyword>